<evidence type="ECO:0000313" key="1">
    <source>
        <dbReference type="EMBL" id="THD21137.1"/>
    </source>
</evidence>
<reference evidence="1" key="1">
    <citation type="submission" date="2019-03" db="EMBL/GenBank/DDBJ databases">
        <title>Improved annotation for the trematode Fasciola hepatica.</title>
        <authorList>
            <person name="Choi Y.-J."/>
            <person name="Martin J."/>
            <person name="Mitreva M."/>
        </authorList>
    </citation>
    <scope>NUCLEOTIDE SEQUENCE [LARGE SCALE GENOMIC DNA]</scope>
</reference>
<dbReference type="Proteomes" id="UP000230066">
    <property type="component" value="Unassembled WGS sequence"/>
</dbReference>
<gene>
    <name evidence="1" type="ORF">D915_007518</name>
</gene>
<accession>A0A4E0RJM6</accession>
<evidence type="ECO:0000313" key="2">
    <source>
        <dbReference type="Proteomes" id="UP000230066"/>
    </source>
</evidence>
<dbReference type="EMBL" id="JXXN02003823">
    <property type="protein sequence ID" value="THD21137.1"/>
    <property type="molecule type" value="Genomic_DNA"/>
</dbReference>
<proteinExistence type="predicted"/>
<organism evidence="1 2">
    <name type="scientific">Fasciola hepatica</name>
    <name type="common">Liver fluke</name>
    <dbReference type="NCBI Taxonomy" id="6192"/>
    <lineage>
        <taxon>Eukaryota</taxon>
        <taxon>Metazoa</taxon>
        <taxon>Spiralia</taxon>
        <taxon>Lophotrochozoa</taxon>
        <taxon>Platyhelminthes</taxon>
        <taxon>Trematoda</taxon>
        <taxon>Digenea</taxon>
        <taxon>Plagiorchiida</taxon>
        <taxon>Echinostomata</taxon>
        <taxon>Echinostomatoidea</taxon>
        <taxon>Fasciolidae</taxon>
        <taxon>Fasciola</taxon>
    </lineage>
</organism>
<protein>
    <submittedName>
        <fullName evidence="1">Uncharacterized protein</fullName>
    </submittedName>
</protein>
<dbReference type="AlphaFoldDB" id="A0A4E0RJM6"/>
<sequence>MIYSITSVCLFKSAAVGLAGVSCTWRCCALVELRGCRGWPFAAHDRRRPSFPVSTLFRYSLFTQWWGKLSSYPENK</sequence>
<keyword evidence="2" id="KW-1185">Reference proteome</keyword>
<name>A0A4E0RJM6_FASHE</name>
<comment type="caution">
    <text evidence="1">The sequence shown here is derived from an EMBL/GenBank/DDBJ whole genome shotgun (WGS) entry which is preliminary data.</text>
</comment>